<keyword evidence="1 4" id="KW-0479">Metal-binding</keyword>
<feature type="region of interest" description="Disordered" evidence="5">
    <location>
        <begin position="31"/>
        <end position="364"/>
    </location>
</feature>
<evidence type="ECO:0000259" key="6">
    <source>
        <dbReference type="PROSITE" id="PS50023"/>
    </source>
</evidence>
<dbReference type="GO" id="GO:0030695">
    <property type="term" value="F:GTPase regulator activity"/>
    <property type="evidence" value="ECO:0007669"/>
    <property type="project" value="UniProtKB-ARBA"/>
</dbReference>
<keyword evidence="2 4" id="KW-0862">Zinc</keyword>
<sequence>MVASMDAGFLPSIKCSNCGANVEISTMGDHVCEATSAPPPPPKSDVFSRVGSKGRSGPPPRIDPSAANRPFLRPDAPQAGRSPSPIQPIQRSKTTPLPDPPADELTNFGCAFPPFPLRTKSLPRTDTAKPASSAPPPPSQGYADPNHPDYTKPTLPLSPVAPIPPPKSDNEPYTVPDKRHQREFSVDSKSSYRTSFASTRYGDSRPSTMTSSLRPSMASNGRGFNPYLDDAPPLPSAPAGSFAHGHARQDSVRSDLGEGYNGFPFGISDESNSYRDEIENSGYSPFRDSTQAPGSRGSDLFVRPTQHARNVSDLPDLPEERSPSPRSSTNQYQADHTNHLLPPGQEDHNDIARKNSDANSESSFSVSNFARALGLDTAESTAESSVASSDISPSETRSGTSLSSLPSEASLSRRKPSDISRLGPVVEEQPSQEPLLDDRTQTESPTPLDPPRAPGPLFSPDSPTDPAIFHGNLSLVPDNAKLSPVSPEEPPARSPTTPPRKPTPRPKGPCKGCGQMIMGKSVSSADGRLTGRYHRACFVCYYCHIPFQTADFYVLEDRPYCAQHYHELNGSLCLTCNTGIEGQYLETIERRGRGISDRQKFHPECLRCLTCRIPLKGDYFEWNGHVYCEPHAFKAASASMSPHRQRRPTLPSPLSQAHEYPPRSPEPYGPGPGLRPRPRTPGPPSPYGPGPGPHGMPPAPGRRFPERRTTRLMMT</sequence>
<feature type="region of interest" description="Disordered" evidence="5">
    <location>
        <begin position="376"/>
        <end position="512"/>
    </location>
</feature>
<feature type="region of interest" description="Disordered" evidence="5">
    <location>
        <begin position="638"/>
        <end position="715"/>
    </location>
</feature>
<dbReference type="OrthoDB" id="1112565at2759"/>
<dbReference type="STRING" id="2070753.A0A3A2ZLA5"/>
<reference evidence="8" key="1">
    <citation type="submission" date="2017-02" db="EMBL/GenBank/DDBJ databases">
        <authorList>
            <person name="Tafer H."/>
            <person name="Lopandic K."/>
        </authorList>
    </citation>
    <scope>NUCLEOTIDE SEQUENCE [LARGE SCALE GENOMIC DNA]</scope>
    <source>
        <strain evidence="8">CBS 366.77</strain>
    </source>
</reference>
<evidence type="ECO:0000256" key="4">
    <source>
        <dbReference type="PROSITE-ProRule" id="PRU00125"/>
    </source>
</evidence>
<dbReference type="PANTHER" id="PTHR24210">
    <property type="entry name" value="LIM DOMAIN-CONTAINING PROTEIN"/>
    <property type="match status" value="1"/>
</dbReference>
<proteinExistence type="predicted"/>
<feature type="compositionally biased region" description="Basic and acidic residues" evidence="5">
    <location>
        <begin position="345"/>
        <end position="356"/>
    </location>
</feature>
<feature type="compositionally biased region" description="Basic and acidic residues" evidence="5">
    <location>
        <begin position="247"/>
        <end position="256"/>
    </location>
</feature>
<feature type="compositionally biased region" description="Basic and acidic residues" evidence="5">
    <location>
        <begin position="176"/>
        <end position="186"/>
    </location>
</feature>
<dbReference type="EMBL" id="MVGC01000664">
    <property type="protein sequence ID" value="RJE17941.1"/>
    <property type="molecule type" value="Genomic_DNA"/>
</dbReference>
<feature type="domain" description="LIM zinc-binding" evidence="6">
    <location>
        <begin position="508"/>
        <end position="571"/>
    </location>
</feature>
<dbReference type="InterPro" id="IPR017351">
    <property type="entry name" value="PINCH-1-4-like"/>
</dbReference>
<dbReference type="Gene3D" id="2.10.110.10">
    <property type="entry name" value="Cysteine Rich Protein"/>
    <property type="match status" value="2"/>
</dbReference>
<dbReference type="SMART" id="SM00132">
    <property type="entry name" value="LIM"/>
    <property type="match status" value="2"/>
</dbReference>
<gene>
    <name evidence="7" type="ORF">PHISCL_09719</name>
</gene>
<comment type="caution">
    <text evidence="7">The sequence shown here is derived from an EMBL/GenBank/DDBJ whole genome shotgun (WGS) entry which is preliminary data.</text>
</comment>
<dbReference type="AlphaFoldDB" id="A0A3A2ZLA5"/>
<evidence type="ECO:0000256" key="1">
    <source>
        <dbReference type="ARBA" id="ARBA00022723"/>
    </source>
</evidence>
<feature type="compositionally biased region" description="Pro residues" evidence="5">
    <location>
        <begin position="662"/>
        <end position="700"/>
    </location>
</feature>
<dbReference type="Pfam" id="PF00412">
    <property type="entry name" value="LIM"/>
    <property type="match status" value="2"/>
</dbReference>
<evidence type="ECO:0000256" key="5">
    <source>
        <dbReference type="SAM" id="MobiDB-lite"/>
    </source>
</evidence>
<dbReference type="CDD" id="cd08368">
    <property type="entry name" value="LIM"/>
    <property type="match status" value="1"/>
</dbReference>
<dbReference type="SUPFAM" id="SSF57716">
    <property type="entry name" value="Glucocorticoid receptor-like (DNA-binding domain)"/>
    <property type="match status" value="1"/>
</dbReference>
<dbReference type="InterPro" id="IPR001781">
    <property type="entry name" value="Znf_LIM"/>
</dbReference>
<feature type="compositionally biased region" description="Pro residues" evidence="5">
    <location>
        <begin position="487"/>
        <end position="507"/>
    </location>
</feature>
<dbReference type="FunFam" id="2.10.110.10:FF:000105">
    <property type="entry name" value="Similar to LIM domain-containing protein"/>
    <property type="match status" value="1"/>
</dbReference>
<dbReference type="FunFam" id="2.10.110.10:FF:000119">
    <property type="entry name" value="LIM domain protein"/>
    <property type="match status" value="1"/>
</dbReference>
<organism evidence="7 8">
    <name type="scientific">Aspergillus sclerotialis</name>
    <dbReference type="NCBI Taxonomy" id="2070753"/>
    <lineage>
        <taxon>Eukaryota</taxon>
        <taxon>Fungi</taxon>
        <taxon>Dikarya</taxon>
        <taxon>Ascomycota</taxon>
        <taxon>Pezizomycotina</taxon>
        <taxon>Eurotiomycetes</taxon>
        <taxon>Eurotiomycetidae</taxon>
        <taxon>Eurotiales</taxon>
        <taxon>Aspergillaceae</taxon>
        <taxon>Aspergillus</taxon>
        <taxon>Aspergillus subgen. Polypaecilum</taxon>
    </lineage>
</organism>
<evidence type="ECO:0000256" key="3">
    <source>
        <dbReference type="ARBA" id="ARBA00023038"/>
    </source>
</evidence>
<feature type="compositionally biased region" description="Polar residues" evidence="5">
    <location>
        <begin position="281"/>
        <end position="293"/>
    </location>
</feature>
<evidence type="ECO:0000313" key="8">
    <source>
        <dbReference type="Proteomes" id="UP000266188"/>
    </source>
</evidence>
<evidence type="ECO:0000256" key="2">
    <source>
        <dbReference type="ARBA" id="ARBA00022833"/>
    </source>
</evidence>
<name>A0A3A2ZLA5_9EURO</name>
<accession>A0A3A2ZLA5</accession>
<dbReference type="Proteomes" id="UP000266188">
    <property type="component" value="Unassembled WGS sequence"/>
</dbReference>
<feature type="compositionally biased region" description="Polar residues" evidence="5">
    <location>
        <begin position="205"/>
        <end position="219"/>
    </location>
</feature>
<keyword evidence="8" id="KW-1185">Reference proteome</keyword>
<dbReference type="CDD" id="cd09397">
    <property type="entry name" value="LIM1_UF1"/>
    <property type="match status" value="1"/>
</dbReference>
<dbReference type="PROSITE" id="PS50023">
    <property type="entry name" value="LIM_DOMAIN_2"/>
    <property type="match status" value="1"/>
</dbReference>
<dbReference type="GO" id="GO:0046872">
    <property type="term" value="F:metal ion binding"/>
    <property type="evidence" value="ECO:0007669"/>
    <property type="project" value="UniProtKB-KW"/>
</dbReference>
<protein>
    <submittedName>
        <fullName evidence="7">LIM domain protein</fullName>
    </submittedName>
</protein>
<feature type="compositionally biased region" description="Low complexity" evidence="5">
    <location>
        <begin position="378"/>
        <end position="410"/>
    </location>
</feature>
<evidence type="ECO:0000313" key="7">
    <source>
        <dbReference type="EMBL" id="RJE17941.1"/>
    </source>
</evidence>
<keyword evidence="3 4" id="KW-0440">LIM domain</keyword>
<dbReference type="PANTHER" id="PTHR24210:SF14">
    <property type="entry name" value="LIM ZINC-BINDING DOMAIN-CONTAINING PROTEIN"/>
    <property type="match status" value="1"/>
</dbReference>
<feature type="compositionally biased region" description="Polar residues" evidence="5">
    <location>
        <begin position="187"/>
        <end position="198"/>
    </location>
</feature>